<protein>
    <submittedName>
        <fullName evidence="2">Glycerophosphodiester phosphodiesterase</fullName>
    </submittedName>
</protein>
<dbReference type="SUPFAM" id="SSF51695">
    <property type="entry name" value="PLC-like phosphodiesterases"/>
    <property type="match status" value="1"/>
</dbReference>
<dbReference type="Pfam" id="PF03009">
    <property type="entry name" value="GDPD"/>
    <property type="match status" value="1"/>
</dbReference>
<accession>A0A7X0VXS0</accession>
<evidence type="ECO:0000313" key="2">
    <source>
        <dbReference type="EMBL" id="MBB6732203.1"/>
    </source>
</evidence>
<dbReference type="PANTHER" id="PTHR46211:SF1">
    <property type="entry name" value="GLYCEROPHOSPHODIESTER PHOSPHODIESTERASE, CYTOPLASMIC"/>
    <property type="match status" value="1"/>
</dbReference>
<proteinExistence type="predicted"/>
<dbReference type="EMBL" id="JACJVO010000018">
    <property type="protein sequence ID" value="MBB6732203.1"/>
    <property type="molecule type" value="Genomic_DNA"/>
</dbReference>
<dbReference type="InterPro" id="IPR030395">
    <property type="entry name" value="GP_PDE_dom"/>
</dbReference>
<name>A0A7X0VXS0_9BACL</name>
<dbReference type="CDD" id="cd08563">
    <property type="entry name" value="GDPD_TtGDE_like"/>
    <property type="match status" value="1"/>
</dbReference>
<dbReference type="PROSITE" id="PS51704">
    <property type="entry name" value="GP_PDE"/>
    <property type="match status" value="1"/>
</dbReference>
<dbReference type="GO" id="GO:0008081">
    <property type="term" value="F:phosphoric diester hydrolase activity"/>
    <property type="evidence" value="ECO:0007669"/>
    <property type="project" value="InterPro"/>
</dbReference>
<gene>
    <name evidence="2" type="ORF">H7C18_14880</name>
</gene>
<dbReference type="Gene3D" id="3.20.20.190">
    <property type="entry name" value="Phosphatidylinositol (PI) phosphodiesterase"/>
    <property type="match status" value="1"/>
</dbReference>
<dbReference type="Proteomes" id="UP000564644">
    <property type="component" value="Unassembled WGS sequence"/>
</dbReference>
<keyword evidence="3" id="KW-1185">Reference proteome</keyword>
<comment type="caution">
    <text evidence="2">The sequence shown here is derived from an EMBL/GenBank/DDBJ whole genome shotgun (WGS) entry which is preliminary data.</text>
</comment>
<dbReference type="AlphaFoldDB" id="A0A7X0VXS0"/>
<sequence>MAHRGASGTCPENTMAAFERAVELGANGIETDVHLTRDGRLALIHDATLDRTTGEPGSIRGLDFAEIREKDAGSWFGQEFRGQKVPAMEELFELAKGRDLFLNVELKFGSEPYPGMEEAVIAVIRRYGMEDQVILSSFNHDSLALVKRLAPEVRTGILYGENLFEPWNYAAGFGTDALHAWHGVVTPEKVKGADERGLVYFPYTINEAEEMKRLIQAGVAGVITDYPDLGWECYREAAEGAGGKV</sequence>
<dbReference type="GO" id="GO:0006629">
    <property type="term" value="P:lipid metabolic process"/>
    <property type="evidence" value="ECO:0007669"/>
    <property type="project" value="InterPro"/>
</dbReference>
<evidence type="ECO:0000259" key="1">
    <source>
        <dbReference type="PROSITE" id="PS51704"/>
    </source>
</evidence>
<dbReference type="PANTHER" id="PTHR46211">
    <property type="entry name" value="GLYCEROPHOSPHORYL DIESTER PHOSPHODIESTERASE"/>
    <property type="match status" value="1"/>
</dbReference>
<organism evidence="2 3">
    <name type="scientific">Cohnella zeiphila</name>
    <dbReference type="NCBI Taxonomy" id="2761120"/>
    <lineage>
        <taxon>Bacteria</taxon>
        <taxon>Bacillati</taxon>
        <taxon>Bacillota</taxon>
        <taxon>Bacilli</taxon>
        <taxon>Bacillales</taxon>
        <taxon>Paenibacillaceae</taxon>
        <taxon>Cohnella</taxon>
    </lineage>
</organism>
<feature type="domain" description="GP-PDE" evidence="1">
    <location>
        <begin position="1"/>
        <end position="234"/>
    </location>
</feature>
<dbReference type="RefSeq" id="WP_185129972.1">
    <property type="nucleotide sequence ID" value="NZ_JACJVO010000018.1"/>
</dbReference>
<evidence type="ECO:0000313" key="3">
    <source>
        <dbReference type="Proteomes" id="UP000564644"/>
    </source>
</evidence>
<reference evidence="2 3" key="1">
    <citation type="submission" date="2020-08" db="EMBL/GenBank/DDBJ databases">
        <title>Cohnella phylogeny.</title>
        <authorList>
            <person name="Dunlap C."/>
        </authorList>
    </citation>
    <scope>NUCLEOTIDE SEQUENCE [LARGE SCALE GENOMIC DNA]</scope>
    <source>
        <strain evidence="2 3">CBP 2801</strain>
    </source>
</reference>
<dbReference type="InterPro" id="IPR017946">
    <property type="entry name" value="PLC-like_Pdiesterase_TIM-brl"/>
</dbReference>